<dbReference type="InterPro" id="IPR009000">
    <property type="entry name" value="Transl_B-barrel_sf"/>
</dbReference>
<dbReference type="InterPro" id="IPR001780">
    <property type="entry name" value="Ribosomal_eL33"/>
</dbReference>
<dbReference type="EMBL" id="DRUB01000131">
    <property type="protein sequence ID" value="HHR96506.1"/>
    <property type="molecule type" value="Genomic_DNA"/>
</dbReference>
<accession>A0A7C5XMX9</accession>
<dbReference type="NCBIfam" id="NF003326">
    <property type="entry name" value="PRK04337.1"/>
    <property type="match status" value="1"/>
</dbReference>
<dbReference type="GO" id="GO:0005840">
    <property type="term" value="C:ribosome"/>
    <property type="evidence" value="ECO:0007669"/>
    <property type="project" value="UniProtKB-KW"/>
</dbReference>
<evidence type="ECO:0000256" key="4">
    <source>
        <dbReference type="HAMAP-Rule" id="MF_00573"/>
    </source>
</evidence>
<dbReference type="GO" id="GO:0003735">
    <property type="term" value="F:structural constituent of ribosome"/>
    <property type="evidence" value="ECO:0007669"/>
    <property type="project" value="InterPro"/>
</dbReference>
<protein>
    <recommendedName>
        <fullName evidence="4">Large ribosomal subunit protein eL33</fullName>
    </recommendedName>
</protein>
<dbReference type="InterPro" id="IPR038661">
    <property type="entry name" value="Ribosomal_eL33_sf"/>
</dbReference>
<keyword evidence="3 4" id="KW-0687">Ribonucleoprotein</keyword>
<name>A0A7C5XMX9_9CREN</name>
<keyword evidence="2 4" id="KW-0689">Ribosomal protein</keyword>
<dbReference type="GO" id="GO:1990904">
    <property type="term" value="C:ribonucleoprotein complex"/>
    <property type="evidence" value="ECO:0007669"/>
    <property type="project" value="UniProtKB-KW"/>
</dbReference>
<comment type="similarity">
    <text evidence="1 4">Belongs to the eukaryotic ribosomal protein eL33 family.</text>
</comment>
<dbReference type="AlphaFoldDB" id="A0A7C5XMX9"/>
<evidence type="ECO:0000256" key="2">
    <source>
        <dbReference type="ARBA" id="ARBA00022980"/>
    </source>
</evidence>
<gene>
    <name evidence="4" type="primary">rpl35ae</name>
    <name evidence="6" type="ORF">ENL47_06790</name>
    <name evidence="5" type="ORF">ENM84_05530</name>
</gene>
<dbReference type="Gene3D" id="2.40.10.190">
    <property type="entry name" value="translation elongation factor selb, chain A, domain 4"/>
    <property type="match status" value="1"/>
</dbReference>
<comment type="caution">
    <text evidence="5">The sequence shown here is derived from an EMBL/GenBank/DDBJ whole genome shotgun (WGS) entry which is preliminary data.</text>
</comment>
<dbReference type="GO" id="GO:0006412">
    <property type="term" value="P:translation"/>
    <property type="evidence" value="ECO:0007669"/>
    <property type="project" value="UniProtKB-UniRule"/>
</dbReference>
<proteinExistence type="inferred from homology"/>
<evidence type="ECO:0000256" key="1">
    <source>
        <dbReference type="ARBA" id="ARBA00009269"/>
    </source>
</evidence>
<evidence type="ECO:0000256" key="3">
    <source>
        <dbReference type="ARBA" id="ARBA00023274"/>
    </source>
</evidence>
<dbReference type="EMBL" id="DRZI01000233">
    <property type="protein sequence ID" value="HHP82108.1"/>
    <property type="molecule type" value="Genomic_DNA"/>
</dbReference>
<evidence type="ECO:0000313" key="6">
    <source>
        <dbReference type="EMBL" id="HHR96506.1"/>
    </source>
</evidence>
<reference evidence="5" key="1">
    <citation type="journal article" date="2020" name="mSystems">
        <title>Genome- and Community-Level Interaction Insights into Carbon Utilization and Element Cycling Functions of Hydrothermarchaeota in Hydrothermal Sediment.</title>
        <authorList>
            <person name="Zhou Z."/>
            <person name="Liu Y."/>
            <person name="Xu W."/>
            <person name="Pan J."/>
            <person name="Luo Z.H."/>
            <person name="Li M."/>
        </authorList>
    </citation>
    <scope>NUCLEOTIDE SEQUENCE [LARGE SCALE GENOMIC DNA]</scope>
    <source>
        <strain evidence="6">SpSt-1</strain>
        <strain evidence="5">SpSt-1121</strain>
    </source>
</reference>
<dbReference type="SUPFAM" id="SSF50447">
    <property type="entry name" value="Translation proteins"/>
    <property type="match status" value="1"/>
</dbReference>
<organism evidence="5">
    <name type="scientific">Ignisphaera aggregans</name>
    <dbReference type="NCBI Taxonomy" id="334771"/>
    <lineage>
        <taxon>Archaea</taxon>
        <taxon>Thermoproteota</taxon>
        <taxon>Thermoprotei</taxon>
        <taxon>Desulfurococcales</taxon>
        <taxon>Desulfurococcaceae</taxon>
        <taxon>Ignisphaera</taxon>
    </lineage>
</organism>
<sequence>MSISSQNVKARGAILSYRRGGARQYNSQVLIKVFIERKNIGSLVGSKVIARDRYGNIYRGKVLKVHSYRNSMAIVKFKPNIPGQLLGSLVEIL</sequence>
<dbReference type="Pfam" id="PF01247">
    <property type="entry name" value="Ribosomal_L35Ae"/>
    <property type="match status" value="1"/>
</dbReference>
<evidence type="ECO:0000313" key="5">
    <source>
        <dbReference type="EMBL" id="HHP82108.1"/>
    </source>
</evidence>
<dbReference type="HAMAP" id="MF_00573">
    <property type="entry name" value="Ribosomal_eL33"/>
    <property type="match status" value="1"/>
</dbReference>